<accession>A0A7S2LKW8</accession>
<sequence length="368" mass="40545">MNSPPIKRVKMEAAATDMTAPHCCCFSDIPVEPMAQIASYLVVPSQASLAVAIDYDFFSLLSGAQYVSPQSMQVSNGLAVLAGDQGGRDFEELEEDHRWDGTLDFGDVEKDLAVKLSDGDIQAILLHIDAVNHVKKLIVTNCISITGIGLGPLRGSTIIEQIDLSLVAKHESPILDPAPPISREHVLPILDSIINMEGCKLKLLQFPKAWRECQAREGKFYEFLSSFDSLLKNRDAALTCLRCNGNLPQDELMCTKFGGFGIQEDICYECTKHYCDTWRDSDCNFVSSCGQCERKYCGECVAIDRCKSCEYAYCVDVCKQFTDCSGNGCNEKVCSDCVAHKSCTKCNKVMCAVCLEHGEWEDSAAIVM</sequence>
<evidence type="ECO:0000313" key="1">
    <source>
        <dbReference type="EMBL" id="CAD9608252.1"/>
    </source>
</evidence>
<organism evidence="1">
    <name type="scientific">Skeletonema marinoi</name>
    <dbReference type="NCBI Taxonomy" id="267567"/>
    <lineage>
        <taxon>Eukaryota</taxon>
        <taxon>Sar</taxon>
        <taxon>Stramenopiles</taxon>
        <taxon>Ochrophyta</taxon>
        <taxon>Bacillariophyta</taxon>
        <taxon>Coscinodiscophyceae</taxon>
        <taxon>Thalassiosirophycidae</taxon>
        <taxon>Thalassiosirales</taxon>
        <taxon>Skeletonemataceae</taxon>
        <taxon>Skeletonema</taxon>
        <taxon>Skeletonema marinoi-dohrnii complex</taxon>
    </lineage>
</organism>
<proteinExistence type="predicted"/>
<reference evidence="1" key="1">
    <citation type="submission" date="2021-01" db="EMBL/GenBank/DDBJ databases">
        <authorList>
            <person name="Corre E."/>
            <person name="Pelletier E."/>
            <person name="Niang G."/>
            <person name="Scheremetjew M."/>
            <person name="Finn R."/>
            <person name="Kale V."/>
            <person name="Holt S."/>
            <person name="Cochrane G."/>
            <person name="Meng A."/>
            <person name="Brown T."/>
            <person name="Cohen L."/>
        </authorList>
    </citation>
    <scope>NUCLEOTIDE SEQUENCE</scope>
    <source>
        <strain evidence="1">SM1012Den-03</strain>
    </source>
</reference>
<protein>
    <submittedName>
        <fullName evidence="1">Uncharacterized protein</fullName>
    </submittedName>
</protein>
<dbReference type="AlphaFoldDB" id="A0A7S2LKW8"/>
<dbReference type="EMBL" id="HBGZ01017840">
    <property type="protein sequence ID" value="CAD9608252.1"/>
    <property type="molecule type" value="Transcribed_RNA"/>
</dbReference>
<gene>
    <name evidence="1" type="ORF">SMAR0320_LOCUS12825</name>
</gene>
<name>A0A7S2LKW8_9STRA</name>